<dbReference type="AlphaFoldDB" id="I4I4N3"/>
<gene>
    <name evidence="1" type="ORF">MICAH_5600009</name>
</gene>
<comment type="caution">
    <text evidence="1">The sequence shown here is derived from an EMBL/GenBank/DDBJ whole genome shotgun (WGS) entry which is preliminary data.</text>
</comment>
<sequence length="102" mass="12050">MKYPLRTDYETVVKYPDRFIYDGILQKGKPVKQKQNQNFLLSHNGGKAVVYEIQTNPKKYALKCWIEDLGLFWFLCGNEVYTDSFFRKIVLKVLPSKHFTIP</sequence>
<dbReference type="Proteomes" id="UP000004775">
    <property type="component" value="Unassembled WGS sequence"/>
</dbReference>
<evidence type="ECO:0000313" key="2">
    <source>
        <dbReference type="Proteomes" id="UP000004775"/>
    </source>
</evidence>
<dbReference type="RefSeq" id="WP_004163442.1">
    <property type="nucleotide sequence ID" value="NZ_HE973781.1"/>
</dbReference>
<dbReference type="HOGENOM" id="CLU_2274104_0_0_3"/>
<evidence type="ECO:0000313" key="1">
    <source>
        <dbReference type="EMBL" id="CCI29257.1"/>
    </source>
</evidence>
<protein>
    <submittedName>
        <fullName evidence="1">Uncharacterized protein</fullName>
    </submittedName>
</protein>
<accession>I4I4N3</accession>
<reference evidence="1 2" key="1">
    <citation type="submission" date="2012-04" db="EMBL/GenBank/DDBJ databases">
        <authorList>
            <person name="Genoscope - CEA"/>
        </authorList>
    </citation>
    <scope>NUCLEOTIDE SEQUENCE [LARGE SCALE GENOMIC DNA]</scope>
    <source>
        <strain evidence="1 2">9809</strain>
    </source>
</reference>
<organism evidence="1 2">
    <name type="scientific">Microcystis aeruginosa PCC 9809</name>
    <dbReference type="NCBI Taxonomy" id="1160285"/>
    <lineage>
        <taxon>Bacteria</taxon>
        <taxon>Bacillati</taxon>
        <taxon>Cyanobacteriota</taxon>
        <taxon>Cyanophyceae</taxon>
        <taxon>Oscillatoriophycideae</taxon>
        <taxon>Chroococcales</taxon>
        <taxon>Microcystaceae</taxon>
        <taxon>Microcystis</taxon>
    </lineage>
</organism>
<name>I4I4N3_MICAE</name>
<dbReference type="EMBL" id="CAIO01000513">
    <property type="protein sequence ID" value="CCI29257.1"/>
    <property type="molecule type" value="Genomic_DNA"/>
</dbReference>
<proteinExistence type="predicted"/>